<name>A0A564LFF9_9ENTR</name>
<evidence type="ECO:0000313" key="1">
    <source>
        <dbReference type="EMBL" id="VUS79981.1"/>
    </source>
</evidence>
<dbReference type="EMBL" id="CABGGW010000034">
    <property type="protein sequence ID" value="VUS79981.1"/>
    <property type="molecule type" value="Genomic_DNA"/>
</dbReference>
<proteinExistence type="predicted"/>
<gene>
    <name evidence="1" type="ORF">SB6422_02271</name>
</gene>
<accession>A0A564LFF9</accession>
<dbReference type="Proteomes" id="UP000317374">
    <property type="component" value="Unassembled WGS sequence"/>
</dbReference>
<dbReference type="RefSeq" id="WP_142513877.1">
    <property type="nucleotide sequence ID" value="NZ_CABGGW010000034.1"/>
</dbReference>
<dbReference type="AlphaFoldDB" id="A0A564LFF9"/>
<evidence type="ECO:0000313" key="2">
    <source>
        <dbReference type="Proteomes" id="UP000317374"/>
    </source>
</evidence>
<reference evidence="1 2" key="1">
    <citation type="submission" date="2019-07" db="EMBL/GenBank/DDBJ databases">
        <authorList>
            <person name="Brisse S."/>
            <person name="Rodrigues C."/>
            <person name="Thorpe H."/>
        </authorList>
    </citation>
    <scope>NUCLEOTIDE SEQUENCE [LARGE SCALE GENOMIC DNA]</scope>
    <source>
        <strain evidence="1">SB6422</strain>
    </source>
</reference>
<dbReference type="OrthoDB" id="6628130at2"/>
<sequence length="132" mass="14903">MKNIDELICSPFDEQEIIFEGYIVYLDDGGLYVIGLDYGEDYTKAPSLAVKNKSLSDNLEANVSLYGGGNSRLFHHVKLIGLLEKDHVTGKQGILVREMSIEDNGQWISIDVDKYYEPRSGKGSNWHDLFNN</sequence>
<protein>
    <submittedName>
        <fullName evidence="1">Uncharacterized protein</fullName>
    </submittedName>
</protein>
<organism evidence="1 2">
    <name type="scientific">Klebsiella huaxiensis</name>
    <dbReference type="NCBI Taxonomy" id="2153354"/>
    <lineage>
        <taxon>Bacteria</taxon>
        <taxon>Pseudomonadati</taxon>
        <taxon>Pseudomonadota</taxon>
        <taxon>Gammaproteobacteria</taxon>
        <taxon>Enterobacterales</taxon>
        <taxon>Enterobacteriaceae</taxon>
        <taxon>Klebsiella/Raoultella group</taxon>
        <taxon>Klebsiella</taxon>
    </lineage>
</organism>